<dbReference type="InterPro" id="IPR007865">
    <property type="entry name" value="Aminopep_P_N"/>
</dbReference>
<dbReference type="PANTHER" id="PTHR43226">
    <property type="entry name" value="XAA-PRO AMINOPEPTIDASE 3"/>
    <property type="match status" value="1"/>
</dbReference>
<dbReference type="InterPro" id="IPR000994">
    <property type="entry name" value="Pept_M24"/>
</dbReference>
<gene>
    <name evidence="7" type="ORF">ODALV1_LOCUS16772</name>
</gene>
<dbReference type="CDD" id="cd01087">
    <property type="entry name" value="Prolidase"/>
    <property type="match status" value="1"/>
</dbReference>
<dbReference type="PANTHER" id="PTHR43226:SF4">
    <property type="entry name" value="XAA-PRO AMINOPEPTIDASE 3"/>
    <property type="match status" value="1"/>
</dbReference>
<dbReference type="Gene3D" id="3.90.230.10">
    <property type="entry name" value="Creatinase/methionine aminopeptidase superfamily"/>
    <property type="match status" value="1"/>
</dbReference>
<evidence type="ECO:0000313" key="8">
    <source>
        <dbReference type="Proteomes" id="UP001642540"/>
    </source>
</evidence>
<comment type="similarity">
    <text evidence="2">Belongs to the peptidase M24B family.</text>
</comment>
<keyword evidence="3" id="KW-0479">Metal-binding</keyword>
<keyword evidence="8" id="KW-1185">Reference proteome</keyword>
<reference evidence="7 8" key="1">
    <citation type="submission" date="2024-08" db="EMBL/GenBank/DDBJ databases">
        <authorList>
            <person name="Cucini C."/>
            <person name="Frati F."/>
        </authorList>
    </citation>
    <scope>NUCLEOTIDE SEQUENCE [LARGE SCALE GENOMIC DNA]</scope>
</reference>
<dbReference type="SMART" id="SM01011">
    <property type="entry name" value="AMP_N"/>
    <property type="match status" value="1"/>
</dbReference>
<dbReference type="SUPFAM" id="SSF55920">
    <property type="entry name" value="Creatinase/aminopeptidase"/>
    <property type="match status" value="1"/>
</dbReference>
<evidence type="ECO:0000256" key="4">
    <source>
        <dbReference type="ARBA" id="ARBA00022801"/>
    </source>
</evidence>
<evidence type="ECO:0000256" key="5">
    <source>
        <dbReference type="ARBA" id="ARBA00023211"/>
    </source>
</evidence>
<protein>
    <recommendedName>
        <fullName evidence="6">Aminopeptidase P N-terminal domain-containing protein</fullName>
    </recommendedName>
</protein>
<evidence type="ECO:0000313" key="7">
    <source>
        <dbReference type="EMBL" id="CAL8115251.1"/>
    </source>
</evidence>
<evidence type="ECO:0000259" key="6">
    <source>
        <dbReference type="SMART" id="SM01011"/>
    </source>
</evidence>
<dbReference type="Gene3D" id="3.40.350.10">
    <property type="entry name" value="Creatinase/prolidase N-terminal domain"/>
    <property type="match status" value="1"/>
</dbReference>
<dbReference type="EMBL" id="CAXLJM020000051">
    <property type="protein sequence ID" value="CAL8115251.1"/>
    <property type="molecule type" value="Genomic_DNA"/>
</dbReference>
<keyword evidence="4" id="KW-0378">Hydrolase</keyword>
<name>A0ABP1QZ82_9HEXA</name>
<accession>A0ABP1QZ82</accession>
<dbReference type="Pfam" id="PF05195">
    <property type="entry name" value="AMP_N"/>
    <property type="match status" value="1"/>
</dbReference>
<organism evidence="7 8">
    <name type="scientific">Orchesella dallaii</name>
    <dbReference type="NCBI Taxonomy" id="48710"/>
    <lineage>
        <taxon>Eukaryota</taxon>
        <taxon>Metazoa</taxon>
        <taxon>Ecdysozoa</taxon>
        <taxon>Arthropoda</taxon>
        <taxon>Hexapoda</taxon>
        <taxon>Collembola</taxon>
        <taxon>Entomobryomorpha</taxon>
        <taxon>Entomobryoidea</taxon>
        <taxon>Orchesellidae</taxon>
        <taxon>Orchesellinae</taxon>
        <taxon>Orchesella</taxon>
    </lineage>
</organism>
<dbReference type="SUPFAM" id="SSF53092">
    <property type="entry name" value="Creatinase/prolidase N-terminal domain"/>
    <property type="match status" value="1"/>
</dbReference>
<feature type="domain" description="Aminopeptidase P N-terminal" evidence="6">
    <location>
        <begin position="77"/>
        <end position="221"/>
    </location>
</feature>
<proteinExistence type="inferred from homology"/>
<dbReference type="Proteomes" id="UP001642540">
    <property type="component" value="Unassembled WGS sequence"/>
</dbReference>
<dbReference type="InterPro" id="IPR036005">
    <property type="entry name" value="Creatinase/aminopeptidase-like"/>
</dbReference>
<evidence type="ECO:0000256" key="2">
    <source>
        <dbReference type="ARBA" id="ARBA00008766"/>
    </source>
</evidence>
<sequence>MSSTSRRLLRYGRQMTKHRSIAPVMSCSSFLLPYNGCNGSLWNTPQVRMKSMLSLGQPTFKSHPEFFSHPEEIMPGIYKEELRSRRASLCHIVSQLVVKRGSEVNHLIVIPASPKKYMSENIPFPYRQNSNFLYLSGSYDPEAFIVLCVTGKEQLHTLFLSDPDPMSDLWDGPKTSPTAAVEHYGFDQAFLASEFETFMNSFAQKTNRKVKVWCEDRSIVERYLDPSFGFEFKNAESPKAVIDSLRLIKSPGEIELMRRSARIAGEAFQQTMQLCANLHAKGETINEHQIWAKLDYECRIHGAERLAYPPVVASGERANIIHYVFNNNKCHPEDMVLVDAGCEYFGYCSDITRTWPVCGKFQNDLHKSLYEMMLKTQTDLIKKVEPGISLDQLFGIMSEYLVKGLEDLGIVKEGSSKSGNCQEIALRFCPHHVSHYLGMDVHDTASVGRGEPLGAGMVVTVEPGIYLRASSNQKDFLTRVGKEFNGIAIRIEDDVHVTEDGHCVLTHCCPKSVQDIENWGTVTQS</sequence>
<dbReference type="InterPro" id="IPR029149">
    <property type="entry name" value="Creatin/AminoP/Spt16_N"/>
</dbReference>
<keyword evidence="5" id="KW-0464">Manganese</keyword>
<dbReference type="Pfam" id="PF00557">
    <property type="entry name" value="Peptidase_M24"/>
    <property type="match status" value="1"/>
</dbReference>
<comment type="caution">
    <text evidence="7">The sequence shown here is derived from an EMBL/GenBank/DDBJ whole genome shotgun (WGS) entry which is preliminary data.</text>
</comment>
<evidence type="ECO:0000256" key="1">
    <source>
        <dbReference type="ARBA" id="ARBA00001936"/>
    </source>
</evidence>
<comment type="cofactor">
    <cofactor evidence="1">
        <name>Mn(2+)</name>
        <dbReference type="ChEBI" id="CHEBI:29035"/>
    </cofactor>
</comment>
<evidence type="ECO:0000256" key="3">
    <source>
        <dbReference type="ARBA" id="ARBA00022723"/>
    </source>
</evidence>
<dbReference type="InterPro" id="IPR052433">
    <property type="entry name" value="X-Pro_dipept-like"/>
</dbReference>